<keyword evidence="2" id="KW-1185">Reference proteome</keyword>
<evidence type="ECO:0000313" key="1">
    <source>
        <dbReference type="EMBL" id="KAJ8313994.1"/>
    </source>
</evidence>
<accession>A0ABQ9F9I2</accession>
<proteinExistence type="predicted"/>
<dbReference type="EMBL" id="JARBDR010000342">
    <property type="protein sequence ID" value="KAJ8313994.1"/>
    <property type="molecule type" value="Genomic_DNA"/>
</dbReference>
<sequence>MFYKSLYIEYSYEYVCVAMKSIDEVVWKLLLSFYVLSHSMILNDTPEMHTKCLEQRTYEWDMRAAVKCDKLESYHCLEDFSDSKQFHELCRKFMYISPGNYPVYSPTSKTIHQRSCPNNTYQDRLIKSSDLNSCVMKTECTGMGSLVCNNGSTSEDRRCKCDIKKEMVITAYGEKDFNTDICCPDIDPGSFQAKNQTVSATTKEGEESTYIGDIIIEGAPSQSISINYQGDHKGDSYTVKNSKNIAIGKKATLEVKSNPPTSLLKRDLNASETELECFKAHFDSLETDAKCVDEETTFLKRELNTQETELKCS</sequence>
<protein>
    <submittedName>
        <fullName evidence="1">Uncharacterized protein</fullName>
    </submittedName>
</protein>
<organism evidence="1 2">
    <name type="scientific">Tegillarca granosa</name>
    <name type="common">Malaysian cockle</name>
    <name type="synonym">Anadara granosa</name>
    <dbReference type="NCBI Taxonomy" id="220873"/>
    <lineage>
        <taxon>Eukaryota</taxon>
        <taxon>Metazoa</taxon>
        <taxon>Spiralia</taxon>
        <taxon>Lophotrochozoa</taxon>
        <taxon>Mollusca</taxon>
        <taxon>Bivalvia</taxon>
        <taxon>Autobranchia</taxon>
        <taxon>Pteriomorphia</taxon>
        <taxon>Arcoida</taxon>
        <taxon>Arcoidea</taxon>
        <taxon>Arcidae</taxon>
        <taxon>Tegillarca</taxon>
    </lineage>
</organism>
<reference evidence="1 2" key="1">
    <citation type="submission" date="2022-12" db="EMBL/GenBank/DDBJ databases">
        <title>Chromosome-level genome of Tegillarca granosa.</title>
        <authorList>
            <person name="Kim J."/>
        </authorList>
    </citation>
    <scope>NUCLEOTIDE SEQUENCE [LARGE SCALE GENOMIC DNA]</scope>
    <source>
        <strain evidence="1">Teg-2019</strain>
        <tissue evidence="1">Adductor muscle</tissue>
    </source>
</reference>
<name>A0ABQ9F9I2_TEGGR</name>
<gene>
    <name evidence="1" type="ORF">KUTeg_008555</name>
</gene>
<comment type="caution">
    <text evidence="1">The sequence shown here is derived from an EMBL/GenBank/DDBJ whole genome shotgun (WGS) entry which is preliminary data.</text>
</comment>
<dbReference type="Proteomes" id="UP001217089">
    <property type="component" value="Unassembled WGS sequence"/>
</dbReference>
<evidence type="ECO:0000313" key="2">
    <source>
        <dbReference type="Proteomes" id="UP001217089"/>
    </source>
</evidence>